<evidence type="ECO:0000313" key="2">
    <source>
        <dbReference type="Proteomes" id="UP001596516"/>
    </source>
</evidence>
<evidence type="ECO:0000313" key="1">
    <source>
        <dbReference type="EMBL" id="MFC7705073.1"/>
    </source>
</evidence>
<organism evidence="1 2">
    <name type="scientific">Plastorhodobacter daqingensis</name>
    <dbReference type="NCBI Taxonomy" id="1387281"/>
    <lineage>
        <taxon>Bacteria</taxon>
        <taxon>Pseudomonadati</taxon>
        <taxon>Pseudomonadota</taxon>
        <taxon>Alphaproteobacteria</taxon>
        <taxon>Rhodobacterales</taxon>
        <taxon>Paracoccaceae</taxon>
        <taxon>Plastorhodobacter</taxon>
    </lineage>
</organism>
<name>A0ABW2ULI1_9RHOB</name>
<keyword evidence="2" id="KW-1185">Reference proteome</keyword>
<proteinExistence type="predicted"/>
<gene>
    <name evidence="1" type="ORF">ACFQXB_12780</name>
</gene>
<sequence length="83" mass="8594">MELLVGARRITPSAIRRIAGGVTATLRGDALISLLDATFHGKGSVEVIGGDLDRRPMDVAAIEMSGGDTTVTLICSGPARTLM</sequence>
<reference evidence="2" key="1">
    <citation type="journal article" date="2019" name="Int. J. Syst. Evol. Microbiol.">
        <title>The Global Catalogue of Microorganisms (GCM) 10K type strain sequencing project: providing services to taxonomists for standard genome sequencing and annotation.</title>
        <authorList>
            <consortium name="The Broad Institute Genomics Platform"/>
            <consortium name="The Broad Institute Genome Sequencing Center for Infectious Disease"/>
            <person name="Wu L."/>
            <person name="Ma J."/>
        </authorList>
    </citation>
    <scope>NUCLEOTIDE SEQUENCE [LARGE SCALE GENOMIC DNA]</scope>
    <source>
        <strain evidence="2">CGMCC 1.12750</strain>
    </source>
</reference>
<dbReference type="EMBL" id="JBHTFQ010000006">
    <property type="protein sequence ID" value="MFC7705073.1"/>
    <property type="molecule type" value="Genomic_DNA"/>
</dbReference>
<dbReference type="RefSeq" id="WP_377404310.1">
    <property type="nucleotide sequence ID" value="NZ_JBHTFQ010000006.1"/>
</dbReference>
<evidence type="ECO:0008006" key="3">
    <source>
        <dbReference type="Google" id="ProtNLM"/>
    </source>
</evidence>
<comment type="caution">
    <text evidence="1">The sequence shown here is derived from an EMBL/GenBank/DDBJ whole genome shotgun (WGS) entry which is preliminary data.</text>
</comment>
<dbReference type="Proteomes" id="UP001596516">
    <property type="component" value="Unassembled WGS sequence"/>
</dbReference>
<protein>
    <recommendedName>
        <fullName evidence="3">DNA polymerase III beta sliding clamp N-terminal domain-containing protein</fullName>
    </recommendedName>
</protein>
<accession>A0ABW2ULI1</accession>